<feature type="transmembrane region" description="Helical" evidence="7">
    <location>
        <begin position="29"/>
        <end position="48"/>
    </location>
</feature>
<dbReference type="AlphaFoldDB" id="A0A330L8A7"/>
<dbReference type="Pfam" id="PF02706">
    <property type="entry name" value="Wzz"/>
    <property type="match status" value="1"/>
</dbReference>
<feature type="transmembrane region" description="Helical" evidence="7">
    <location>
        <begin position="559"/>
        <end position="584"/>
    </location>
</feature>
<accession>A0A330L8A7</accession>
<dbReference type="InterPro" id="IPR003856">
    <property type="entry name" value="LPS_length_determ_N"/>
</dbReference>
<sequence length="590" mass="65817">MGPQPHMPSSDSPHSLKDYVAIFSRRRTLILMTGGILLLASLAAAFLWPPTYKSMATILIEEQEIPTDLVRSTITSYADQRIETIKQQVMSRTTLWKVVEQFDLYQDLRTASPAEEVVKRFIKDIQVEVISADVVDKRTQHATKATIAFTVAYQSKSPDLAQKVANELTSLFLGENLKSRERQAQEATSFLQQEAENLAKHIGEIDDKIAGFKQRAQGALPELMPLNQQLMNQSDRELMDVDQQIRTLEERKNYLEGELATIKPNSPMISASGERILDSADRLRSLRAEYAGATGNLAPDHPDIVKMKQEIEALEKETGHLPEVEEASKQLVDARASLATISERLGSEHPDVVTARQRIAALEKEVRTLRAVPLRKNPAQRPENPAYINLQAQLNSATSTLDALRKTKTDVKRRIQSYATRLEKTPELEPEYLVLIRDRDTSGQKYQDIRSRLLEAKVSEGLEVQRKGERFSLIDPPSLPEKPDKPNRLAIVLLGLILAVGGGLGSGAAAESLDHSIRSPEQLAQLTHMFPLAVVPFMPNEQDLSKAVAYRRLVRGAGVGAVAMILVLLHAFVMPLDVLWFAALRRFGIE</sequence>
<evidence type="ECO:0000256" key="2">
    <source>
        <dbReference type="ARBA" id="ARBA00022475"/>
    </source>
</evidence>
<evidence type="ECO:0000259" key="8">
    <source>
        <dbReference type="Pfam" id="PF02706"/>
    </source>
</evidence>
<dbReference type="InterPro" id="IPR050445">
    <property type="entry name" value="Bact_polysacc_biosynth/exp"/>
</dbReference>
<feature type="transmembrane region" description="Helical" evidence="7">
    <location>
        <begin position="489"/>
        <end position="510"/>
    </location>
</feature>
<feature type="coiled-coil region" evidence="6">
    <location>
        <begin position="324"/>
        <end position="407"/>
    </location>
</feature>
<keyword evidence="4 7" id="KW-1133">Transmembrane helix</keyword>
<evidence type="ECO:0000256" key="7">
    <source>
        <dbReference type="SAM" id="Phobius"/>
    </source>
</evidence>
<evidence type="ECO:0000313" key="10">
    <source>
        <dbReference type="Proteomes" id="UP000248168"/>
    </source>
</evidence>
<reference evidence="10" key="1">
    <citation type="submission" date="2018-04" db="EMBL/GenBank/DDBJ databases">
        <authorList>
            <person name="Lucker S."/>
            <person name="Sakoula D."/>
        </authorList>
    </citation>
    <scope>NUCLEOTIDE SEQUENCE [LARGE SCALE GENOMIC DNA]</scope>
</reference>
<evidence type="ECO:0000256" key="3">
    <source>
        <dbReference type="ARBA" id="ARBA00022692"/>
    </source>
</evidence>
<keyword evidence="3 7" id="KW-0812">Transmembrane</keyword>
<gene>
    <name evidence="9" type="ORF">NITLEN_60026</name>
</gene>
<protein>
    <submittedName>
        <fullName evidence="9">Putative Lipopolysaccharide biosynthesis protein</fullName>
    </submittedName>
</protein>
<evidence type="ECO:0000256" key="1">
    <source>
        <dbReference type="ARBA" id="ARBA00004651"/>
    </source>
</evidence>
<dbReference type="GO" id="GO:0004713">
    <property type="term" value="F:protein tyrosine kinase activity"/>
    <property type="evidence" value="ECO:0007669"/>
    <property type="project" value="TreeGrafter"/>
</dbReference>
<keyword evidence="2" id="KW-1003">Cell membrane</keyword>
<evidence type="ECO:0000313" key="9">
    <source>
        <dbReference type="EMBL" id="SPP66223.1"/>
    </source>
</evidence>
<dbReference type="RefSeq" id="WP_121990420.1">
    <property type="nucleotide sequence ID" value="NZ_OUNR01000019.1"/>
</dbReference>
<dbReference type="GO" id="GO:0005886">
    <property type="term" value="C:plasma membrane"/>
    <property type="evidence" value="ECO:0007669"/>
    <property type="project" value="UniProtKB-SubCell"/>
</dbReference>
<feature type="coiled-coil region" evidence="6">
    <location>
        <begin position="231"/>
        <end position="258"/>
    </location>
</feature>
<dbReference type="PANTHER" id="PTHR32309:SF13">
    <property type="entry name" value="FERRIC ENTEROBACTIN TRANSPORT PROTEIN FEPE"/>
    <property type="match status" value="1"/>
</dbReference>
<dbReference type="InParanoid" id="A0A330L8A7"/>
<keyword evidence="10" id="KW-1185">Reference proteome</keyword>
<evidence type="ECO:0000256" key="5">
    <source>
        <dbReference type="ARBA" id="ARBA00023136"/>
    </source>
</evidence>
<dbReference type="Proteomes" id="UP000248168">
    <property type="component" value="Unassembled WGS sequence"/>
</dbReference>
<dbReference type="PANTHER" id="PTHR32309">
    <property type="entry name" value="TYROSINE-PROTEIN KINASE"/>
    <property type="match status" value="1"/>
</dbReference>
<dbReference type="OrthoDB" id="9795292at2"/>
<keyword evidence="5 7" id="KW-0472">Membrane</keyword>
<feature type="domain" description="Polysaccharide chain length determinant N-terminal" evidence="8">
    <location>
        <begin position="16"/>
        <end position="101"/>
    </location>
</feature>
<evidence type="ECO:0000256" key="4">
    <source>
        <dbReference type="ARBA" id="ARBA00022989"/>
    </source>
</evidence>
<organism evidence="9 10">
    <name type="scientific">Nitrospira lenta</name>
    <dbReference type="NCBI Taxonomy" id="1436998"/>
    <lineage>
        <taxon>Bacteria</taxon>
        <taxon>Pseudomonadati</taxon>
        <taxon>Nitrospirota</taxon>
        <taxon>Nitrospiria</taxon>
        <taxon>Nitrospirales</taxon>
        <taxon>Nitrospiraceae</taxon>
        <taxon>Nitrospira</taxon>
    </lineage>
</organism>
<evidence type="ECO:0000256" key="6">
    <source>
        <dbReference type="SAM" id="Coils"/>
    </source>
</evidence>
<keyword evidence="6" id="KW-0175">Coiled coil</keyword>
<comment type="subcellular location">
    <subcellularLocation>
        <location evidence="1">Cell membrane</location>
        <topology evidence="1">Multi-pass membrane protein</topology>
    </subcellularLocation>
</comment>
<proteinExistence type="predicted"/>
<dbReference type="EMBL" id="OUNR01000019">
    <property type="protein sequence ID" value="SPP66223.1"/>
    <property type="molecule type" value="Genomic_DNA"/>
</dbReference>
<name>A0A330L8A7_9BACT</name>